<reference evidence="4" key="1">
    <citation type="submission" date="2017-02" db="UniProtKB">
        <authorList>
            <consortium name="WormBaseParasite"/>
        </authorList>
    </citation>
    <scope>IDENTIFICATION</scope>
</reference>
<sequence length="326" mass="37140">MDSNRFPPTMLAVINKYASMEVDDSEGEELDYYINQCPLNYQSESLQSRQNCLIESTSKFIFGNNVDSTNKQDEHSNPLVKRKRSPCAPNFEPNVENEEKKNKVATVAPFELLKRNFERLKRRHSLPSFSGNMIYLSGGRRLSPQMACVTLWEVVCLFVSPLDDHFMIPPQHSGNVSLSPRRVFPFEAFERNYGAHTRRHSVSPSRSKPNVENEEKKNKVATVAPFELLKRNFERLKRRHSLPSFSGNSLLAESTPETGRVPIIASRQAFDLSRAVPNWFTPPRASTVRLSRSVLARHSLSSSTLPDNSYSPDSRLLSWVKSQLKP</sequence>
<accession>A0A0R3TV73</accession>
<feature type="region of interest" description="Disordered" evidence="1">
    <location>
        <begin position="195"/>
        <end position="217"/>
    </location>
</feature>
<gene>
    <name evidence="2" type="ORF">HNAJ_LOCUS11695</name>
</gene>
<evidence type="ECO:0000313" key="2">
    <source>
        <dbReference type="EMBL" id="VDO11114.1"/>
    </source>
</evidence>
<dbReference type="Proteomes" id="UP000278807">
    <property type="component" value="Unassembled WGS sequence"/>
</dbReference>
<proteinExistence type="predicted"/>
<keyword evidence="3" id="KW-1185">Reference proteome</keyword>
<dbReference type="EMBL" id="UZAE01013737">
    <property type="protein sequence ID" value="VDO11114.1"/>
    <property type="molecule type" value="Genomic_DNA"/>
</dbReference>
<dbReference type="WBParaSite" id="HNAJ_0001170501-mRNA-1">
    <property type="protein sequence ID" value="HNAJ_0001170501-mRNA-1"/>
    <property type="gene ID" value="HNAJ_0001170501"/>
</dbReference>
<reference evidence="2 3" key="2">
    <citation type="submission" date="2018-11" db="EMBL/GenBank/DDBJ databases">
        <authorList>
            <consortium name="Pathogen Informatics"/>
        </authorList>
    </citation>
    <scope>NUCLEOTIDE SEQUENCE [LARGE SCALE GENOMIC DNA]</scope>
</reference>
<dbReference type="AlphaFoldDB" id="A0A0R3TV73"/>
<evidence type="ECO:0000256" key="1">
    <source>
        <dbReference type="SAM" id="MobiDB-lite"/>
    </source>
</evidence>
<protein>
    <submittedName>
        <fullName evidence="4">TPX2_importin domain-containing protein</fullName>
    </submittedName>
</protein>
<name>A0A0R3TV73_RODNA</name>
<evidence type="ECO:0000313" key="4">
    <source>
        <dbReference type="WBParaSite" id="HNAJ_0001170501-mRNA-1"/>
    </source>
</evidence>
<organism evidence="4">
    <name type="scientific">Rodentolepis nana</name>
    <name type="common">Dwarf tapeworm</name>
    <name type="synonym">Hymenolepis nana</name>
    <dbReference type="NCBI Taxonomy" id="102285"/>
    <lineage>
        <taxon>Eukaryota</taxon>
        <taxon>Metazoa</taxon>
        <taxon>Spiralia</taxon>
        <taxon>Lophotrochozoa</taxon>
        <taxon>Platyhelminthes</taxon>
        <taxon>Cestoda</taxon>
        <taxon>Eucestoda</taxon>
        <taxon>Cyclophyllidea</taxon>
        <taxon>Hymenolepididae</taxon>
        <taxon>Rodentolepis</taxon>
    </lineage>
</organism>
<evidence type="ECO:0000313" key="3">
    <source>
        <dbReference type="Proteomes" id="UP000278807"/>
    </source>
</evidence>